<reference evidence="3 4" key="1">
    <citation type="submission" date="2020-03" db="EMBL/GenBank/DDBJ databases">
        <title>Complete genome sequence of Lactobacillus paracasei strain NFFJ04, isolated from animal feed.</title>
        <authorList>
            <person name="Jung J.Y."/>
        </authorList>
    </citation>
    <scope>NUCLEOTIDE SEQUENCE [LARGE SCALE GENOMIC DNA]</scope>
    <source>
        <strain evidence="3 4">NFFJ04</strain>
    </source>
</reference>
<protein>
    <submittedName>
        <fullName evidence="2">Uncharacterized protein</fullName>
    </submittedName>
</protein>
<evidence type="ECO:0000313" key="3">
    <source>
        <dbReference type="EMBL" id="QOP56747.1"/>
    </source>
</evidence>
<dbReference type="RefSeq" id="WP_003659037.1">
    <property type="nucleotide sequence ID" value="NZ_AFYT01000002.1"/>
</dbReference>
<feature type="transmembrane region" description="Helical" evidence="1">
    <location>
        <begin position="72"/>
        <end position="94"/>
    </location>
</feature>
<keyword evidence="1" id="KW-0812">Transmembrane</keyword>
<name>A0A0E2LXQ1_LACPA</name>
<accession>A0A0E2LXQ1</accession>
<reference evidence="2 5" key="2">
    <citation type="submission" date="2023-01" db="EMBL/GenBank/DDBJ databases">
        <title>Complete genome sequence of Lacticaseibacillus paracasei SRCM217440 isolated from Makgeolli.</title>
        <authorList>
            <person name="Yang H.-G."/>
            <person name="Jeong S.-J."/>
            <person name="Ha G.-S."/>
            <person name="Yang H.-J."/>
            <person name="Jeong D.-Y."/>
        </authorList>
    </citation>
    <scope>NUCLEOTIDE SEQUENCE [LARGE SCALE GENOMIC DNA]</scope>
    <source>
        <strain evidence="2 5">SRCM217440</strain>
    </source>
</reference>
<evidence type="ECO:0000313" key="2">
    <source>
        <dbReference type="EMBL" id="MDB1563690.1"/>
    </source>
</evidence>
<feature type="transmembrane region" description="Helical" evidence="1">
    <location>
        <begin position="16"/>
        <end position="35"/>
    </location>
</feature>
<dbReference type="GeneID" id="57088794"/>
<sequence>MNEKGTALFKKRYQHVLRFQTFWIGFYVIFMPYLLPKRSPVLEMIWVFVIPFSLITYLIYEYFRLKAAKVGSLVFLIVLLGMLVLVCLQILRVISL</sequence>
<evidence type="ECO:0000313" key="5">
    <source>
        <dbReference type="Proteomes" id="UP001212327"/>
    </source>
</evidence>
<dbReference type="EMBL" id="CP050500">
    <property type="protein sequence ID" value="QOP56747.1"/>
    <property type="molecule type" value="Genomic_DNA"/>
</dbReference>
<dbReference type="EMBL" id="JAQLSF010000001">
    <property type="protein sequence ID" value="MDB1563690.1"/>
    <property type="molecule type" value="Genomic_DNA"/>
</dbReference>
<evidence type="ECO:0000313" key="4">
    <source>
        <dbReference type="Proteomes" id="UP000593972"/>
    </source>
</evidence>
<dbReference type="Proteomes" id="UP001212327">
    <property type="component" value="Unassembled WGS sequence"/>
</dbReference>
<keyword evidence="1" id="KW-1133">Transmembrane helix</keyword>
<keyword evidence="1" id="KW-0472">Membrane</keyword>
<feature type="transmembrane region" description="Helical" evidence="1">
    <location>
        <begin position="41"/>
        <end position="60"/>
    </location>
</feature>
<proteinExistence type="predicted"/>
<gene>
    <name evidence="3" type="ORF">HCJ88_13755</name>
    <name evidence="2" type="ORF">PGA78_02700</name>
</gene>
<dbReference type="AlphaFoldDB" id="A0A0E2LXQ1"/>
<evidence type="ECO:0000256" key="1">
    <source>
        <dbReference type="SAM" id="Phobius"/>
    </source>
</evidence>
<dbReference type="Proteomes" id="UP000593972">
    <property type="component" value="Chromosome"/>
</dbReference>
<organism evidence="2 5">
    <name type="scientific">Lacticaseibacillus paracasei</name>
    <name type="common">Lactobacillus paracasei</name>
    <dbReference type="NCBI Taxonomy" id="1597"/>
    <lineage>
        <taxon>Bacteria</taxon>
        <taxon>Bacillati</taxon>
        <taxon>Bacillota</taxon>
        <taxon>Bacilli</taxon>
        <taxon>Lactobacillales</taxon>
        <taxon>Lactobacillaceae</taxon>
        <taxon>Lacticaseibacillus</taxon>
    </lineage>
</organism>